<gene>
    <name evidence="1" type="ORF">BDW42DRAFT_169452</name>
</gene>
<protein>
    <submittedName>
        <fullName evidence="1">Uncharacterized protein</fullName>
    </submittedName>
</protein>
<organism evidence="1 2">
    <name type="scientific">Aspergillus taichungensis</name>
    <dbReference type="NCBI Taxonomy" id="482145"/>
    <lineage>
        <taxon>Eukaryota</taxon>
        <taxon>Fungi</taxon>
        <taxon>Dikarya</taxon>
        <taxon>Ascomycota</taxon>
        <taxon>Pezizomycotina</taxon>
        <taxon>Eurotiomycetes</taxon>
        <taxon>Eurotiomycetidae</taxon>
        <taxon>Eurotiales</taxon>
        <taxon>Aspergillaceae</taxon>
        <taxon>Aspergillus</taxon>
        <taxon>Aspergillus subgen. Circumdati</taxon>
    </lineage>
</organism>
<accession>A0A2J5HVI3</accession>
<proteinExistence type="predicted"/>
<keyword evidence="2" id="KW-1185">Reference proteome</keyword>
<dbReference type="EMBL" id="KZ559539">
    <property type="protein sequence ID" value="PLN81234.1"/>
    <property type="molecule type" value="Genomic_DNA"/>
</dbReference>
<dbReference type="Proteomes" id="UP000235023">
    <property type="component" value="Unassembled WGS sequence"/>
</dbReference>
<evidence type="ECO:0000313" key="2">
    <source>
        <dbReference type="Proteomes" id="UP000235023"/>
    </source>
</evidence>
<evidence type="ECO:0000313" key="1">
    <source>
        <dbReference type="EMBL" id="PLN81234.1"/>
    </source>
</evidence>
<name>A0A2J5HVI3_9EURO</name>
<dbReference type="AlphaFoldDB" id="A0A2J5HVI3"/>
<reference evidence="2" key="1">
    <citation type="submission" date="2017-12" db="EMBL/GenBank/DDBJ databases">
        <authorList>
            <consortium name="DOE Joint Genome Institute"/>
            <person name="Mondo S.J."/>
            <person name="Kjaerbolling I."/>
            <person name="Vesth T.C."/>
            <person name="Frisvad J.C."/>
            <person name="Nybo J.L."/>
            <person name="Theobald S."/>
            <person name="Kuo A."/>
            <person name="Bowyer P."/>
            <person name="Matsuda Y."/>
            <person name="Lyhne E.K."/>
            <person name="Kogle M.E."/>
            <person name="Clum A."/>
            <person name="Lipzen A."/>
            <person name="Salamov A."/>
            <person name="Ngan C.Y."/>
            <person name="Daum C."/>
            <person name="Chiniquy J."/>
            <person name="Barry K."/>
            <person name="LaButti K."/>
            <person name="Haridas S."/>
            <person name="Simmons B.A."/>
            <person name="Magnuson J.K."/>
            <person name="Mortensen U.H."/>
            <person name="Larsen T.O."/>
            <person name="Grigoriev I.V."/>
            <person name="Baker S.E."/>
            <person name="Andersen M.R."/>
            <person name="Nordberg H.P."/>
            <person name="Cantor M.N."/>
            <person name="Hua S.X."/>
        </authorList>
    </citation>
    <scope>NUCLEOTIDE SEQUENCE [LARGE SCALE GENOMIC DNA]</scope>
    <source>
        <strain evidence="2">IBT 19404</strain>
    </source>
</reference>
<sequence length="66" mass="7264">MKENALAGSCVRSQRQSGIRSHRCVESIGRTEVVEAGLGIGRIRNKKKEANGTFVTGEIFDIFEIL</sequence>